<proteinExistence type="predicted"/>
<name>A0A4Z2BWW8_9TELE</name>
<evidence type="ECO:0000313" key="3">
    <source>
        <dbReference type="Proteomes" id="UP000516260"/>
    </source>
</evidence>
<feature type="region of interest" description="Disordered" evidence="1">
    <location>
        <begin position="143"/>
        <end position="233"/>
    </location>
</feature>
<dbReference type="PANTHER" id="PTHR12505">
    <property type="entry name" value="PHD FINGER TRANSCRIPTION FACTOR"/>
    <property type="match status" value="1"/>
</dbReference>
<feature type="compositionally biased region" description="Low complexity" evidence="1">
    <location>
        <begin position="1"/>
        <end position="19"/>
    </location>
</feature>
<dbReference type="AlphaFoldDB" id="A0A4Z2BWW8"/>
<feature type="region of interest" description="Disordered" evidence="1">
    <location>
        <begin position="1"/>
        <end position="76"/>
    </location>
</feature>
<organism evidence="2 3">
    <name type="scientific">Takifugu bimaculatus</name>
    <dbReference type="NCBI Taxonomy" id="433685"/>
    <lineage>
        <taxon>Eukaryota</taxon>
        <taxon>Metazoa</taxon>
        <taxon>Chordata</taxon>
        <taxon>Craniata</taxon>
        <taxon>Vertebrata</taxon>
        <taxon>Euteleostomi</taxon>
        <taxon>Actinopterygii</taxon>
        <taxon>Neopterygii</taxon>
        <taxon>Teleostei</taxon>
        <taxon>Neoteleostei</taxon>
        <taxon>Acanthomorphata</taxon>
        <taxon>Eupercaria</taxon>
        <taxon>Tetraodontiformes</taxon>
        <taxon>Tetradontoidea</taxon>
        <taxon>Tetraodontidae</taxon>
        <taxon>Takifugu</taxon>
    </lineage>
</organism>
<comment type="caution">
    <text evidence="2">The sequence shown here is derived from an EMBL/GenBank/DDBJ whole genome shotgun (WGS) entry which is preliminary data.</text>
</comment>
<sequence>MDSHRLGAAAAAGRLPPSSGHLGASHPPSLHSGKFLPPAINLHPTHSDGFPAGSSPFLSGYPGPSPLTSDPSYRSTNSSSLQMAQLWASHAHDGYAPLSSSLYSSPYLSLGHLDPPTLSQHPLYDSHKEGFYMPASLNPLHLHPPSALPATPSISTPSQKTSREVVRDRHYRGERDKERERSREEPRPHSVVDLTQDARGEEERRARSGDRDSGERAGQRRRTGHLVLSPPSPPAEVVLAAFRIGAQAVTSTAHQ</sequence>
<dbReference type="Proteomes" id="UP000516260">
    <property type="component" value="Chromosome 16"/>
</dbReference>
<dbReference type="InterPro" id="IPR052429">
    <property type="entry name" value="BAH_domain_protein"/>
</dbReference>
<gene>
    <name evidence="2" type="ORF">fugu_014841</name>
</gene>
<dbReference type="PANTHER" id="PTHR12505:SF21">
    <property type="entry name" value="TRINUCLEOTIDE REPEAT-CONTAINING GENE 18 PROTEIN"/>
    <property type="match status" value="1"/>
</dbReference>
<accession>A0A4Z2BWW8</accession>
<evidence type="ECO:0000256" key="1">
    <source>
        <dbReference type="SAM" id="MobiDB-lite"/>
    </source>
</evidence>
<protein>
    <submittedName>
        <fullName evidence="2">Uncharacterized protein</fullName>
    </submittedName>
</protein>
<feature type="compositionally biased region" description="Low complexity" evidence="1">
    <location>
        <begin position="143"/>
        <end position="153"/>
    </location>
</feature>
<evidence type="ECO:0000313" key="2">
    <source>
        <dbReference type="EMBL" id="TNM96685.1"/>
    </source>
</evidence>
<feature type="compositionally biased region" description="Polar residues" evidence="1">
    <location>
        <begin position="66"/>
        <end position="76"/>
    </location>
</feature>
<dbReference type="EMBL" id="SWLE01000008">
    <property type="protein sequence ID" value="TNM96685.1"/>
    <property type="molecule type" value="Genomic_DNA"/>
</dbReference>
<reference evidence="2 3" key="1">
    <citation type="submission" date="2019-04" db="EMBL/GenBank/DDBJ databases">
        <title>The sequence and de novo assembly of Takifugu bimaculatus genome using PacBio and Hi-C technologies.</title>
        <authorList>
            <person name="Xu P."/>
            <person name="Liu B."/>
            <person name="Zhou Z."/>
        </authorList>
    </citation>
    <scope>NUCLEOTIDE SEQUENCE [LARGE SCALE GENOMIC DNA]</scope>
    <source>
        <strain evidence="2">TB-2018</strain>
        <tissue evidence="2">Muscle</tissue>
    </source>
</reference>
<feature type="compositionally biased region" description="Basic and acidic residues" evidence="1">
    <location>
        <begin position="161"/>
        <end position="218"/>
    </location>
</feature>
<keyword evidence="3" id="KW-1185">Reference proteome</keyword>